<dbReference type="EMBL" id="CP011797">
    <property type="protein sequence ID" value="ATX77636.1"/>
    <property type="molecule type" value="Genomic_DNA"/>
</dbReference>
<evidence type="ECO:0000256" key="1">
    <source>
        <dbReference type="ARBA" id="ARBA00009437"/>
    </source>
</evidence>
<dbReference type="PROSITE" id="PS50931">
    <property type="entry name" value="HTH_LYSR"/>
    <property type="match status" value="1"/>
</dbReference>
<dbReference type="InterPro" id="IPR000847">
    <property type="entry name" value="LysR_HTH_N"/>
</dbReference>
<dbReference type="RefSeq" id="WP_100257880.1">
    <property type="nucleotide sequence ID" value="NZ_CP011797.1"/>
</dbReference>
<dbReference type="InterPro" id="IPR036390">
    <property type="entry name" value="WH_DNA-bd_sf"/>
</dbReference>
<gene>
    <name evidence="6" type="ORF">REIFOR_02511</name>
</gene>
<dbReference type="CDD" id="cd05466">
    <property type="entry name" value="PBP2_LTTR_substrate"/>
    <property type="match status" value="1"/>
</dbReference>
<dbReference type="FunFam" id="1.10.10.10:FF:000001">
    <property type="entry name" value="LysR family transcriptional regulator"/>
    <property type="match status" value="1"/>
</dbReference>
<dbReference type="Gene3D" id="1.10.10.10">
    <property type="entry name" value="Winged helix-like DNA-binding domain superfamily/Winged helix DNA-binding domain"/>
    <property type="match status" value="1"/>
</dbReference>
<keyword evidence="7" id="KW-1185">Reference proteome</keyword>
<keyword evidence="2" id="KW-0805">Transcription regulation</keyword>
<dbReference type="GO" id="GO:0005829">
    <property type="term" value="C:cytosol"/>
    <property type="evidence" value="ECO:0007669"/>
    <property type="project" value="TreeGrafter"/>
</dbReference>
<organism evidence="6 7">
    <name type="scientific">Reinekea forsetii</name>
    <dbReference type="NCBI Taxonomy" id="1336806"/>
    <lineage>
        <taxon>Bacteria</taxon>
        <taxon>Pseudomonadati</taxon>
        <taxon>Pseudomonadota</taxon>
        <taxon>Gammaproteobacteria</taxon>
        <taxon>Oceanospirillales</taxon>
        <taxon>Saccharospirillaceae</taxon>
        <taxon>Reinekea</taxon>
    </lineage>
</organism>
<dbReference type="PANTHER" id="PTHR30419:SF8">
    <property type="entry name" value="NITROGEN ASSIMILATION TRANSCRIPTIONAL ACTIVATOR-RELATED"/>
    <property type="match status" value="1"/>
</dbReference>
<dbReference type="Pfam" id="PF00126">
    <property type="entry name" value="HTH_1"/>
    <property type="match status" value="1"/>
</dbReference>
<name>A0A2K8KYY7_9GAMM</name>
<dbReference type="PRINTS" id="PR00039">
    <property type="entry name" value="HTHLYSR"/>
</dbReference>
<feature type="domain" description="HTH lysR-type" evidence="5">
    <location>
        <begin position="4"/>
        <end position="61"/>
    </location>
</feature>
<sequence>MHLNSIKRLEYFSDIAISGSFSKSAQRLGIAQPALSIAIKKLEEETGLKLINRGNRTMTLTLTSDGKVMLKHAHQILADLADAGRELTELRGLARGEINIGASAMLSTYFLPSVLIGFKQAYPGVRIRLVEAGTHTLEQMIVDGELDIALLQSVPPNDDIRYAAKLSEQVVACLPIDHELAQQSSISIEQYSQQPSVMFRQGYYLRDAVEQRAHQAKVSLNIQFETNLIDLLKQLVRSDVGIATCLAMIVENESDLCVRPFEPAIRLELAWGWKKNHYLSKAAQAFLTFYENHVQN</sequence>
<protein>
    <submittedName>
        <fullName evidence="6">Transcriptional regulator, LysR family</fullName>
    </submittedName>
</protein>
<dbReference type="PANTHER" id="PTHR30419">
    <property type="entry name" value="HTH-TYPE TRANSCRIPTIONAL REGULATOR YBHD"/>
    <property type="match status" value="1"/>
</dbReference>
<evidence type="ECO:0000256" key="2">
    <source>
        <dbReference type="ARBA" id="ARBA00023015"/>
    </source>
</evidence>
<dbReference type="GO" id="GO:0003677">
    <property type="term" value="F:DNA binding"/>
    <property type="evidence" value="ECO:0007669"/>
    <property type="project" value="UniProtKB-KW"/>
</dbReference>
<evidence type="ECO:0000259" key="5">
    <source>
        <dbReference type="PROSITE" id="PS50931"/>
    </source>
</evidence>
<accession>A0A2K8KYY7</accession>
<keyword evidence="3" id="KW-0238">DNA-binding</keyword>
<reference evidence="6 7" key="1">
    <citation type="journal article" date="2017" name="Environ. Microbiol.">
        <title>Genomic and physiological analyses of 'Reinekea forsetii' reveal a versatile opportunistic lifestyle during spring algae blooms.</title>
        <authorList>
            <person name="Avci B."/>
            <person name="Hahnke R.L."/>
            <person name="Chafee M."/>
            <person name="Fischer T."/>
            <person name="Gruber-Vodicka H."/>
            <person name="Tegetmeyer H.E."/>
            <person name="Harder J."/>
            <person name="Fuchs B.M."/>
            <person name="Amann R.I."/>
            <person name="Teeling H."/>
        </authorList>
    </citation>
    <scope>NUCLEOTIDE SEQUENCE [LARGE SCALE GENOMIC DNA]</scope>
    <source>
        <strain evidence="6 7">Hel1_31_D35</strain>
    </source>
</reference>
<dbReference type="InterPro" id="IPR036388">
    <property type="entry name" value="WH-like_DNA-bd_sf"/>
</dbReference>
<dbReference type="Gene3D" id="3.40.190.290">
    <property type="match status" value="1"/>
</dbReference>
<dbReference type="OrthoDB" id="646694at2"/>
<dbReference type="GO" id="GO:0003700">
    <property type="term" value="F:DNA-binding transcription factor activity"/>
    <property type="evidence" value="ECO:0007669"/>
    <property type="project" value="InterPro"/>
</dbReference>
<dbReference type="KEGG" id="rfo:REIFOR_02511"/>
<evidence type="ECO:0000313" key="7">
    <source>
        <dbReference type="Proteomes" id="UP000229757"/>
    </source>
</evidence>
<dbReference type="SUPFAM" id="SSF53850">
    <property type="entry name" value="Periplasmic binding protein-like II"/>
    <property type="match status" value="1"/>
</dbReference>
<dbReference type="InterPro" id="IPR050950">
    <property type="entry name" value="HTH-type_LysR_regulators"/>
</dbReference>
<dbReference type="AlphaFoldDB" id="A0A2K8KYY7"/>
<keyword evidence="4" id="KW-0804">Transcription</keyword>
<dbReference type="Proteomes" id="UP000229757">
    <property type="component" value="Chromosome"/>
</dbReference>
<evidence type="ECO:0000313" key="6">
    <source>
        <dbReference type="EMBL" id="ATX77636.1"/>
    </source>
</evidence>
<comment type="similarity">
    <text evidence="1">Belongs to the LysR transcriptional regulatory family.</text>
</comment>
<proteinExistence type="inferred from homology"/>
<evidence type="ECO:0000256" key="4">
    <source>
        <dbReference type="ARBA" id="ARBA00023163"/>
    </source>
</evidence>
<dbReference type="Pfam" id="PF03466">
    <property type="entry name" value="LysR_substrate"/>
    <property type="match status" value="1"/>
</dbReference>
<dbReference type="SUPFAM" id="SSF46785">
    <property type="entry name" value="Winged helix' DNA-binding domain"/>
    <property type="match status" value="1"/>
</dbReference>
<dbReference type="InterPro" id="IPR005119">
    <property type="entry name" value="LysR_subst-bd"/>
</dbReference>
<evidence type="ECO:0000256" key="3">
    <source>
        <dbReference type="ARBA" id="ARBA00023125"/>
    </source>
</evidence>